<name>A0A8C8RE31_9SAUR</name>
<dbReference type="InterPro" id="IPR007110">
    <property type="entry name" value="Ig-like_dom"/>
</dbReference>
<organism evidence="8 9">
    <name type="scientific">Pelusios castaneus</name>
    <name type="common">West African mud turtle</name>
    <dbReference type="NCBI Taxonomy" id="367368"/>
    <lineage>
        <taxon>Eukaryota</taxon>
        <taxon>Metazoa</taxon>
        <taxon>Chordata</taxon>
        <taxon>Craniata</taxon>
        <taxon>Vertebrata</taxon>
        <taxon>Euteleostomi</taxon>
        <taxon>Archelosauria</taxon>
        <taxon>Testudinata</taxon>
        <taxon>Testudines</taxon>
        <taxon>Pleurodira</taxon>
        <taxon>Pelomedusidae</taxon>
        <taxon>Pelusios</taxon>
    </lineage>
</organism>
<feature type="domain" description="Ig-like" evidence="7">
    <location>
        <begin position="44"/>
        <end position="139"/>
    </location>
</feature>
<evidence type="ECO:0000256" key="1">
    <source>
        <dbReference type="ARBA" id="ARBA00004370"/>
    </source>
</evidence>
<dbReference type="InterPro" id="IPR053896">
    <property type="entry name" value="BTN3A2-like_Ig-C"/>
</dbReference>
<dbReference type="SUPFAM" id="SSF48726">
    <property type="entry name" value="Immunoglobulin"/>
    <property type="match status" value="2"/>
</dbReference>
<comment type="subcellular location">
    <subcellularLocation>
        <location evidence="1">Membrane</location>
    </subcellularLocation>
</comment>
<protein>
    <recommendedName>
        <fullName evidence="7">Ig-like domain-containing protein</fullName>
    </recommendedName>
</protein>
<dbReference type="GO" id="GO:0001817">
    <property type="term" value="P:regulation of cytokine production"/>
    <property type="evidence" value="ECO:0007669"/>
    <property type="project" value="TreeGrafter"/>
</dbReference>
<dbReference type="PANTHER" id="PTHR24100:SF130">
    <property type="entry name" value="BUTYROPHILIN-LIKE PROTEIN 9"/>
    <property type="match status" value="1"/>
</dbReference>
<dbReference type="AlphaFoldDB" id="A0A8C8RE31"/>
<keyword evidence="4" id="KW-0472">Membrane</keyword>
<evidence type="ECO:0000256" key="3">
    <source>
        <dbReference type="ARBA" id="ARBA00022989"/>
    </source>
</evidence>
<reference evidence="8" key="2">
    <citation type="submission" date="2025-09" db="UniProtKB">
        <authorList>
            <consortium name="Ensembl"/>
        </authorList>
    </citation>
    <scope>IDENTIFICATION</scope>
</reference>
<dbReference type="InterPro" id="IPR003599">
    <property type="entry name" value="Ig_sub"/>
</dbReference>
<dbReference type="InterPro" id="IPR013106">
    <property type="entry name" value="Ig_V-set"/>
</dbReference>
<dbReference type="GO" id="GO:0005102">
    <property type="term" value="F:signaling receptor binding"/>
    <property type="evidence" value="ECO:0007669"/>
    <property type="project" value="TreeGrafter"/>
</dbReference>
<evidence type="ECO:0000256" key="5">
    <source>
        <dbReference type="ARBA" id="ARBA00023319"/>
    </source>
</evidence>
<evidence type="ECO:0000313" key="8">
    <source>
        <dbReference type="Ensembl" id="ENSPCEP00000004215.1"/>
    </source>
</evidence>
<evidence type="ECO:0000256" key="2">
    <source>
        <dbReference type="ARBA" id="ARBA00022692"/>
    </source>
</evidence>
<dbReference type="Gene3D" id="2.60.40.10">
    <property type="entry name" value="Immunoglobulins"/>
    <property type="match status" value="2"/>
</dbReference>
<feature type="domain" description="Ig-like" evidence="7">
    <location>
        <begin position="150"/>
        <end position="237"/>
    </location>
</feature>
<dbReference type="SMART" id="SM00409">
    <property type="entry name" value="IG"/>
    <property type="match status" value="1"/>
</dbReference>
<accession>A0A8C8RE31</accession>
<dbReference type="InterPro" id="IPR050504">
    <property type="entry name" value="IgSF_BTN/MOG"/>
</dbReference>
<evidence type="ECO:0000256" key="4">
    <source>
        <dbReference type="ARBA" id="ARBA00023136"/>
    </source>
</evidence>
<dbReference type="Ensembl" id="ENSPCET00000004348.1">
    <property type="protein sequence ID" value="ENSPCEP00000004215.1"/>
    <property type="gene ID" value="ENSPCEG00000003379.1"/>
</dbReference>
<evidence type="ECO:0000259" key="7">
    <source>
        <dbReference type="PROSITE" id="PS50835"/>
    </source>
</evidence>
<evidence type="ECO:0000256" key="6">
    <source>
        <dbReference type="SAM" id="Coils"/>
    </source>
</evidence>
<reference evidence="8" key="1">
    <citation type="submission" date="2025-08" db="UniProtKB">
        <authorList>
            <consortium name="Ensembl"/>
        </authorList>
    </citation>
    <scope>IDENTIFICATION</scope>
</reference>
<proteinExistence type="predicted"/>
<dbReference type="PANTHER" id="PTHR24100">
    <property type="entry name" value="BUTYROPHILIN"/>
    <property type="match status" value="1"/>
</dbReference>
<keyword evidence="2" id="KW-0812">Transmembrane</keyword>
<keyword evidence="9" id="KW-1185">Reference proteome</keyword>
<dbReference type="FunFam" id="2.60.40.10:FF:000088">
    <property type="entry name" value="Butyrophilin subfamily 1 member A1"/>
    <property type="match status" value="1"/>
</dbReference>
<dbReference type="Pfam" id="PF22705">
    <property type="entry name" value="C2-set_3"/>
    <property type="match status" value="1"/>
</dbReference>
<keyword evidence="3" id="KW-1133">Transmembrane helix</keyword>
<sequence>MNFWIGSITTVSTLSITCIYFIKNWFLGDFTVTVFVDPTIALVGQDVILSCQPIGQVPANIRVHWYKWKRQKNRTLYSYSSTAKGTEMARAGDQHRSDAPKGRYENGIAMVEFPPVKVEDRGLYVCAVTGDGVYKEAITEVIVAGFGSTPHLTIEHQENNATMLSCTSQGWYPQPEVYWKDSTGQNITALAETRIQKDVKELYQINSTLRVVDTASDTVSCIITNPLLKRHREKNIAISDPLREDKENLQKTTENLESTVEELHWETAELKEERTYFLISLLLFIEMNIIWKRKLENTIKKLEKTIENLKKTIESLQEQMSEFSEVFSEGAKPCSPSVCSPTCNRNVTLALSRLSENWRYQRS</sequence>
<evidence type="ECO:0000313" key="9">
    <source>
        <dbReference type="Proteomes" id="UP000694393"/>
    </source>
</evidence>
<dbReference type="SUPFAM" id="SSF46579">
    <property type="entry name" value="Prefoldin"/>
    <property type="match status" value="1"/>
</dbReference>
<dbReference type="GO" id="GO:0009897">
    <property type="term" value="C:external side of plasma membrane"/>
    <property type="evidence" value="ECO:0007669"/>
    <property type="project" value="TreeGrafter"/>
</dbReference>
<feature type="coiled-coil region" evidence="6">
    <location>
        <begin position="242"/>
        <end position="326"/>
    </location>
</feature>
<dbReference type="GO" id="GO:0050852">
    <property type="term" value="P:T cell receptor signaling pathway"/>
    <property type="evidence" value="ECO:0007669"/>
    <property type="project" value="TreeGrafter"/>
</dbReference>
<keyword evidence="5" id="KW-0393">Immunoglobulin domain</keyword>
<keyword evidence="6" id="KW-0175">Coiled coil</keyword>
<dbReference type="PROSITE" id="PS50835">
    <property type="entry name" value="IG_LIKE"/>
    <property type="match status" value="2"/>
</dbReference>
<dbReference type="Proteomes" id="UP000694393">
    <property type="component" value="Unplaced"/>
</dbReference>
<dbReference type="InterPro" id="IPR036179">
    <property type="entry name" value="Ig-like_dom_sf"/>
</dbReference>
<dbReference type="Pfam" id="PF07686">
    <property type="entry name" value="V-set"/>
    <property type="match status" value="1"/>
</dbReference>
<dbReference type="InterPro" id="IPR013783">
    <property type="entry name" value="Ig-like_fold"/>
</dbReference>